<dbReference type="Pfam" id="PF05700">
    <property type="entry name" value="BCAS2"/>
    <property type="match status" value="1"/>
</dbReference>
<comment type="similarity">
    <text evidence="2">Belongs to the SPF27 family.</text>
</comment>
<protein>
    <recommendedName>
        <fullName evidence="3">Pre-mRNA-splicing factor SPF27</fullName>
    </recommendedName>
</protein>
<proteinExistence type="inferred from homology"/>
<keyword evidence="7" id="KW-0539">Nucleus</keyword>
<keyword evidence="4" id="KW-0507">mRNA processing</keyword>
<evidence type="ECO:0000256" key="5">
    <source>
        <dbReference type="ARBA" id="ARBA00022728"/>
    </source>
</evidence>
<comment type="subcellular location">
    <subcellularLocation>
        <location evidence="1">Nucleus</location>
    </subcellularLocation>
</comment>
<dbReference type="GO" id="GO:0071013">
    <property type="term" value="C:catalytic step 2 spliceosome"/>
    <property type="evidence" value="ECO:0007669"/>
    <property type="project" value="TreeGrafter"/>
</dbReference>
<evidence type="ECO:0000313" key="8">
    <source>
        <dbReference type="EMBL" id="MBY28501.1"/>
    </source>
</evidence>
<dbReference type="GO" id="GO:0000974">
    <property type="term" value="C:Prp19 complex"/>
    <property type="evidence" value="ECO:0007669"/>
    <property type="project" value="TreeGrafter"/>
</dbReference>
<sequence>MASEIVVDALPYIDQGYNDPDILEVAISMVEDEKHNYRPSKNYLEHLPALNTSVFETEMMRAEFDRLERNFPVKIMNMKRYELLPPPAGKLSDMSAWNDCLENSMAQLKNQATRITNLKPMMDYDMDAWKSYLEVLMKCITATQTQVTKLKKLIEKINFQQLNVQLQIAEQLREIKANWVGLVNMYFEIELACANLEKQIRTYESAKPQRMNTAD</sequence>
<dbReference type="InterPro" id="IPR008409">
    <property type="entry name" value="SPF27"/>
</dbReference>
<evidence type="ECO:0000256" key="6">
    <source>
        <dbReference type="ARBA" id="ARBA00023187"/>
    </source>
</evidence>
<dbReference type="AlphaFoldDB" id="A0A2S2PGD4"/>
<evidence type="ECO:0000256" key="3">
    <source>
        <dbReference type="ARBA" id="ARBA00014158"/>
    </source>
</evidence>
<dbReference type="PANTHER" id="PTHR13296:SF0">
    <property type="entry name" value="PRE-MRNA-SPLICING FACTOR SPF27"/>
    <property type="match status" value="1"/>
</dbReference>
<evidence type="ECO:0000256" key="4">
    <source>
        <dbReference type="ARBA" id="ARBA00022664"/>
    </source>
</evidence>
<reference evidence="8" key="1">
    <citation type="submission" date="2018-04" db="EMBL/GenBank/DDBJ databases">
        <title>Transcriptome of Schizaphis graminum biotype I.</title>
        <authorList>
            <person name="Scully E.D."/>
            <person name="Geib S.M."/>
            <person name="Palmer N.A."/>
            <person name="Koch K."/>
            <person name="Bradshaw J."/>
            <person name="Heng-Moss T."/>
            <person name="Sarath G."/>
        </authorList>
    </citation>
    <scope>NUCLEOTIDE SEQUENCE</scope>
</reference>
<keyword evidence="6" id="KW-0508">mRNA splicing</keyword>
<dbReference type="GO" id="GO:0071011">
    <property type="term" value="C:precatalytic spliceosome"/>
    <property type="evidence" value="ECO:0007669"/>
    <property type="project" value="TreeGrafter"/>
</dbReference>
<dbReference type="GO" id="GO:0006397">
    <property type="term" value="P:mRNA processing"/>
    <property type="evidence" value="ECO:0007669"/>
    <property type="project" value="UniProtKB-KW"/>
</dbReference>
<name>A0A2S2PGD4_SCHGA</name>
<evidence type="ECO:0000256" key="1">
    <source>
        <dbReference type="ARBA" id="ARBA00004123"/>
    </source>
</evidence>
<gene>
    <name evidence="8" type="primary">Bcas2</name>
    <name evidence="8" type="ORF">g.8470</name>
</gene>
<evidence type="ECO:0000256" key="7">
    <source>
        <dbReference type="ARBA" id="ARBA00023242"/>
    </source>
</evidence>
<dbReference type="GO" id="GO:0008380">
    <property type="term" value="P:RNA splicing"/>
    <property type="evidence" value="ECO:0007669"/>
    <property type="project" value="UniProtKB-KW"/>
</dbReference>
<keyword evidence="5" id="KW-0747">Spliceosome</keyword>
<evidence type="ECO:0000256" key="2">
    <source>
        <dbReference type="ARBA" id="ARBA00010788"/>
    </source>
</evidence>
<dbReference type="EMBL" id="GGMR01015882">
    <property type="protein sequence ID" value="MBY28501.1"/>
    <property type="molecule type" value="Transcribed_RNA"/>
</dbReference>
<organism evidence="8">
    <name type="scientific">Schizaphis graminum</name>
    <name type="common">Green bug aphid</name>
    <dbReference type="NCBI Taxonomy" id="13262"/>
    <lineage>
        <taxon>Eukaryota</taxon>
        <taxon>Metazoa</taxon>
        <taxon>Ecdysozoa</taxon>
        <taxon>Arthropoda</taxon>
        <taxon>Hexapoda</taxon>
        <taxon>Insecta</taxon>
        <taxon>Pterygota</taxon>
        <taxon>Neoptera</taxon>
        <taxon>Paraneoptera</taxon>
        <taxon>Hemiptera</taxon>
        <taxon>Sternorrhyncha</taxon>
        <taxon>Aphidomorpha</taxon>
        <taxon>Aphidoidea</taxon>
        <taxon>Aphididae</taxon>
        <taxon>Aphidini</taxon>
        <taxon>Schizaphis</taxon>
    </lineage>
</organism>
<accession>A0A2S2PGD4</accession>
<dbReference type="PANTHER" id="PTHR13296">
    <property type="entry name" value="BCAS2 PROTEIN"/>
    <property type="match status" value="1"/>
</dbReference>